<feature type="repeat" description="TPR" evidence="3">
    <location>
        <begin position="126"/>
        <end position="159"/>
    </location>
</feature>
<dbReference type="InterPro" id="IPR051685">
    <property type="entry name" value="Ycf3/AcsC/BcsC/TPR_MFPF"/>
</dbReference>
<dbReference type="RefSeq" id="WP_172109691.1">
    <property type="nucleotide sequence ID" value="NZ_JABFDN010000001.1"/>
</dbReference>
<accession>A0ABX2CAH1</accession>
<dbReference type="Gene3D" id="1.25.40.10">
    <property type="entry name" value="Tetratricopeptide repeat domain"/>
    <property type="match status" value="3"/>
</dbReference>
<feature type="repeat" description="TPR" evidence="3">
    <location>
        <begin position="262"/>
        <end position="295"/>
    </location>
</feature>
<feature type="repeat" description="TPR" evidence="3">
    <location>
        <begin position="92"/>
        <end position="125"/>
    </location>
</feature>
<gene>
    <name evidence="4" type="ORF">HL667_06590</name>
</gene>
<dbReference type="SUPFAM" id="SSF53756">
    <property type="entry name" value="UDP-Glycosyltransferase/glycogen phosphorylase"/>
    <property type="match status" value="1"/>
</dbReference>
<evidence type="ECO:0000256" key="3">
    <source>
        <dbReference type="PROSITE-ProRule" id="PRU00339"/>
    </source>
</evidence>
<dbReference type="InterPro" id="IPR019734">
    <property type="entry name" value="TPR_rpt"/>
</dbReference>
<dbReference type="InterPro" id="IPR011990">
    <property type="entry name" value="TPR-like_helical_dom_sf"/>
</dbReference>
<dbReference type="Gene3D" id="3.40.50.2000">
    <property type="entry name" value="Glycogen Phosphorylase B"/>
    <property type="match status" value="1"/>
</dbReference>
<sequence>MSRSDRKKGARSATAGPGGTNVLSPAALYEAGLHHLGAGRLLDAQVCCEQALAAEPTHADSLALMGIIALQTGQHDHAVAWFSRAIRQSPKIDYLTSLGFTLKQMGRLDDALAVFDKAIQLRPDDAELWKHMGGVLLALDRGAEALLSYQHALTIDPAHRESAFQSGLLLHQQQRYDEAAQAFTVCLAQQPNDLQSLQMRARCVRELKRYDDYLADCERAQALAPDDALVCNNLGDALVCLRRIDEALVWFDRALALRPDFVDVLHNKGFALLQALRFEEAIAVYRKILALEPDNAKAEWQLAHIELQCGDYAAGWAHREARWNMPDFSPDYPRFTQPKWLGQEDISGKTILVEEDEGFGDNIQFARYLPMVAARGAKVILVVREPLRRLMAGIDGVSQCLAFTPDLQRPAFDMHCPIMSLPLAFGTTLDTIPPANYLPPPPADRVAAWEQRLGGHDRLRVGLVWSGNPHQANDGNRSMPLSTLLPLLDVAADFISLQKELRPADRALLAQQSRIRDLTADLADFAETAALMSCLDVVVTVCTSTAHLAATLGRPTWIMLPHLADWRWLRDRDDSPWYPSARLFRQDAGRSFEPVVHAVRTELAAMITGFNTTTA</sequence>
<feature type="repeat" description="TPR" evidence="3">
    <location>
        <begin position="228"/>
        <end position="261"/>
    </location>
</feature>
<keyword evidence="1" id="KW-0677">Repeat</keyword>
<keyword evidence="5" id="KW-1185">Reference proteome</keyword>
<evidence type="ECO:0000256" key="2">
    <source>
        <dbReference type="ARBA" id="ARBA00022803"/>
    </source>
</evidence>
<feature type="repeat" description="TPR" evidence="3">
    <location>
        <begin position="160"/>
        <end position="193"/>
    </location>
</feature>
<dbReference type="PROSITE" id="PS50005">
    <property type="entry name" value="TPR"/>
    <property type="match status" value="5"/>
</dbReference>
<dbReference type="PANTHER" id="PTHR44943">
    <property type="entry name" value="CELLULOSE SYNTHASE OPERON PROTEIN C"/>
    <property type="match status" value="1"/>
</dbReference>
<dbReference type="InterPro" id="IPR013105">
    <property type="entry name" value="TPR_2"/>
</dbReference>
<organism evidence="4 5">
    <name type="scientific">Bradyrhizobium aeschynomenes</name>
    <dbReference type="NCBI Taxonomy" id="2734909"/>
    <lineage>
        <taxon>Bacteria</taxon>
        <taxon>Pseudomonadati</taxon>
        <taxon>Pseudomonadota</taxon>
        <taxon>Alphaproteobacteria</taxon>
        <taxon>Hyphomicrobiales</taxon>
        <taxon>Nitrobacteraceae</taxon>
        <taxon>Bradyrhizobium</taxon>
    </lineage>
</organism>
<dbReference type="EMBL" id="JABFDN010000001">
    <property type="protein sequence ID" value="NPU64660.1"/>
    <property type="molecule type" value="Genomic_DNA"/>
</dbReference>
<dbReference type="Pfam" id="PF13432">
    <property type="entry name" value="TPR_16"/>
    <property type="match status" value="2"/>
</dbReference>
<name>A0ABX2CAH1_9BRAD</name>
<protein>
    <submittedName>
        <fullName evidence="4">Tetratricopeptide repeat protein</fullName>
    </submittedName>
</protein>
<proteinExistence type="predicted"/>
<evidence type="ECO:0000256" key="1">
    <source>
        <dbReference type="ARBA" id="ARBA00022737"/>
    </source>
</evidence>
<evidence type="ECO:0000313" key="4">
    <source>
        <dbReference type="EMBL" id="NPU64660.1"/>
    </source>
</evidence>
<dbReference type="PANTHER" id="PTHR44943:SF4">
    <property type="entry name" value="TPR REPEAT-CONTAINING PROTEIN MJ0798"/>
    <property type="match status" value="1"/>
</dbReference>
<evidence type="ECO:0000313" key="5">
    <source>
        <dbReference type="Proteomes" id="UP000886476"/>
    </source>
</evidence>
<dbReference type="Proteomes" id="UP000886476">
    <property type="component" value="Unassembled WGS sequence"/>
</dbReference>
<comment type="caution">
    <text evidence="4">The sequence shown here is derived from an EMBL/GenBank/DDBJ whole genome shotgun (WGS) entry which is preliminary data.</text>
</comment>
<dbReference type="Pfam" id="PF07719">
    <property type="entry name" value="TPR_2"/>
    <property type="match status" value="2"/>
</dbReference>
<dbReference type="SUPFAM" id="SSF48452">
    <property type="entry name" value="TPR-like"/>
    <property type="match status" value="2"/>
</dbReference>
<reference evidence="4" key="1">
    <citation type="submission" date="2020-05" db="EMBL/GenBank/DDBJ databases">
        <title>Nod-independent and nitrogen-fixing Bradyrhizobium aeschynomene sp. nov. isolated from nodules of Aeschynomene indica.</title>
        <authorList>
            <person name="Zhang Z."/>
        </authorList>
    </citation>
    <scope>NUCLEOTIDE SEQUENCE</scope>
    <source>
        <strain evidence="4">83012</strain>
    </source>
</reference>
<keyword evidence="2 3" id="KW-0802">TPR repeat</keyword>
<dbReference type="SMART" id="SM00028">
    <property type="entry name" value="TPR"/>
    <property type="match status" value="8"/>
</dbReference>
<dbReference type="PROSITE" id="PS50293">
    <property type="entry name" value="TPR_REGION"/>
    <property type="match status" value="1"/>
</dbReference>